<comment type="caution">
    <text evidence="3">The sequence shown here is derived from an EMBL/GenBank/DDBJ whole genome shotgun (WGS) entry which is preliminary data.</text>
</comment>
<sequence length="209" mass="22434">MKRPIVKWLLASLVISCLTVLGVSAQTTARTGIKGGLNASTLYLDNVDNRNERIGFHVGVFTQVPVSSFFAIQPELQYSTKGVSANYNLLGATGKNTFKLNYLELPVLATFKLGNSVDLQAGPYASYLLNSKVLTDGDLGSDYRNINRDNFNSLDYGLAGGLNIYFGTAMLGLRFAQGLQPVAKDGGARLLMGKAKNAVGQLSLGFTIK</sequence>
<dbReference type="EMBL" id="RQJO01000010">
    <property type="protein sequence ID" value="RRB00782.1"/>
    <property type="molecule type" value="Genomic_DNA"/>
</dbReference>
<evidence type="ECO:0000313" key="3">
    <source>
        <dbReference type="EMBL" id="RRB00782.1"/>
    </source>
</evidence>
<protein>
    <submittedName>
        <fullName evidence="3">PorT family protein</fullName>
    </submittedName>
</protein>
<feature type="domain" description="Outer membrane protein beta-barrel" evidence="2">
    <location>
        <begin position="25"/>
        <end position="182"/>
    </location>
</feature>
<keyword evidence="4" id="KW-1185">Reference proteome</keyword>
<dbReference type="InterPro" id="IPR025665">
    <property type="entry name" value="Beta-barrel_OMP_2"/>
</dbReference>
<accession>A0A3P1BII8</accession>
<evidence type="ECO:0000256" key="1">
    <source>
        <dbReference type="SAM" id="SignalP"/>
    </source>
</evidence>
<dbReference type="RefSeq" id="WP_124877248.1">
    <property type="nucleotide sequence ID" value="NZ_RQJO01000010.1"/>
</dbReference>
<name>A0A3P1BII8_9BACT</name>
<dbReference type="AlphaFoldDB" id="A0A3P1BII8"/>
<organism evidence="3 4">
    <name type="scientific">Larkinella rosea</name>
    <dbReference type="NCBI Taxonomy" id="2025312"/>
    <lineage>
        <taxon>Bacteria</taxon>
        <taxon>Pseudomonadati</taxon>
        <taxon>Bacteroidota</taxon>
        <taxon>Cytophagia</taxon>
        <taxon>Cytophagales</taxon>
        <taxon>Spirosomataceae</taxon>
        <taxon>Larkinella</taxon>
    </lineage>
</organism>
<gene>
    <name evidence="3" type="ORF">EHT25_21535</name>
</gene>
<evidence type="ECO:0000259" key="2">
    <source>
        <dbReference type="Pfam" id="PF13568"/>
    </source>
</evidence>
<feature type="signal peptide" evidence="1">
    <location>
        <begin position="1"/>
        <end position="25"/>
    </location>
</feature>
<feature type="chain" id="PRO_5018237451" evidence="1">
    <location>
        <begin position="26"/>
        <end position="209"/>
    </location>
</feature>
<reference evidence="3 4" key="1">
    <citation type="submission" date="2018-11" db="EMBL/GenBank/DDBJ databases">
        <authorList>
            <person name="Zhou Z."/>
            <person name="Wang G."/>
        </authorList>
    </citation>
    <scope>NUCLEOTIDE SEQUENCE [LARGE SCALE GENOMIC DNA]</scope>
    <source>
        <strain evidence="3 4">KCTC52004</strain>
    </source>
</reference>
<proteinExistence type="predicted"/>
<dbReference type="OrthoDB" id="947434at2"/>
<keyword evidence="1" id="KW-0732">Signal</keyword>
<dbReference type="Proteomes" id="UP000271925">
    <property type="component" value="Unassembled WGS sequence"/>
</dbReference>
<dbReference type="Pfam" id="PF13568">
    <property type="entry name" value="OMP_b-brl_2"/>
    <property type="match status" value="1"/>
</dbReference>
<evidence type="ECO:0000313" key="4">
    <source>
        <dbReference type="Proteomes" id="UP000271925"/>
    </source>
</evidence>